<keyword evidence="3" id="KW-1185">Reference proteome</keyword>
<dbReference type="RefSeq" id="WP_252622714.1">
    <property type="nucleotide sequence ID" value="NZ_CP099490.1"/>
</dbReference>
<protein>
    <submittedName>
        <fullName evidence="2">Type II secretion system protein M</fullName>
    </submittedName>
</protein>
<feature type="transmembrane region" description="Helical" evidence="1">
    <location>
        <begin position="243"/>
        <end position="262"/>
    </location>
</feature>
<evidence type="ECO:0000256" key="1">
    <source>
        <dbReference type="SAM" id="Phobius"/>
    </source>
</evidence>
<dbReference type="Proteomes" id="UP001056535">
    <property type="component" value="Chromosome"/>
</dbReference>
<dbReference type="EMBL" id="CP099490">
    <property type="protein sequence ID" value="USQ77513.1"/>
    <property type="molecule type" value="Genomic_DNA"/>
</dbReference>
<keyword evidence="1" id="KW-0472">Membrane</keyword>
<feature type="transmembrane region" description="Helical" evidence="1">
    <location>
        <begin position="309"/>
        <end position="328"/>
    </location>
</feature>
<sequence length="334" mass="37299">MTRLTRVELRRIFSRKIVHLSVLAILAVSVLVFWGLWQTVMPLSAYEDQARQQFEQMHADWESQQEFQDEEFITQCLDEQEAERQRTGDETLDFGCVWEEPTLESVIGGYAPPQMSELYSMNLREGATLVFILVLLGGSTATAAELAHRTLGTWLTFEPRRDRVFASKVLASGVVAIPITAVFLALLLVGIPLIYQIRGVEGSVTATQWADLAWMGARIVVLAVFLGMVGAAAGLLMKHTGALLGIVVGYLLVVENLVRSLFPDWSKYLLSPNLMAWVNDGHEMRNWVCEDSFTGECREVVTRISLEQGALVVGIVGLVVILASWLVFRRRDVN</sequence>
<evidence type="ECO:0000313" key="2">
    <source>
        <dbReference type="EMBL" id="USQ77513.1"/>
    </source>
</evidence>
<feature type="transmembrane region" description="Helical" evidence="1">
    <location>
        <begin position="169"/>
        <end position="195"/>
    </location>
</feature>
<feature type="transmembrane region" description="Helical" evidence="1">
    <location>
        <begin position="20"/>
        <end position="37"/>
    </location>
</feature>
<proteinExistence type="predicted"/>
<dbReference type="PANTHER" id="PTHR37305:SF1">
    <property type="entry name" value="MEMBRANE PROTEIN"/>
    <property type="match status" value="1"/>
</dbReference>
<feature type="transmembrane region" description="Helical" evidence="1">
    <location>
        <begin position="126"/>
        <end position="148"/>
    </location>
</feature>
<name>A0ABY4YLC1_9MICO</name>
<keyword evidence="1" id="KW-1133">Transmembrane helix</keyword>
<keyword evidence="1" id="KW-0812">Transmembrane</keyword>
<accession>A0ABY4YLC1</accession>
<reference evidence="2" key="1">
    <citation type="submission" date="2022-06" db="EMBL/GenBank/DDBJ databases">
        <title>Ornithinimicrobium JY.X270.</title>
        <authorList>
            <person name="Huang Y."/>
        </authorList>
    </citation>
    <scope>NUCLEOTIDE SEQUENCE</scope>
    <source>
        <strain evidence="2">JY.X270</strain>
    </source>
</reference>
<feature type="transmembrane region" description="Helical" evidence="1">
    <location>
        <begin position="215"/>
        <end position="236"/>
    </location>
</feature>
<dbReference type="PANTHER" id="PTHR37305">
    <property type="entry name" value="INTEGRAL MEMBRANE PROTEIN-RELATED"/>
    <property type="match status" value="1"/>
</dbReference>
<evidence type="ECO:0000313" key="3">
    <source>
        <dbReference type="Proteomes" id="UP001056535"/>
    </source>
</evidence>
<gene>
    <name evidence="2" type="ORF">NF557_06290</name>
</gene>
<organism evidence="2 3">
    <name type="scientific">Ornithinimicrobium cryptoxanthini</name>
    <dbReference type="NCBI Taxonomy" id="2934161"/>
    <lineage>
        <taxon>Bacteria</taxon>
        <taxon>Bacillati</taxon>
        <taxon>Actinomycetota</taxon>
        <taxon>Actinomycetes</taxon>
        <taxon>Micrococcales</taxon>
        <taxon>Ornithinimicrobiaceae</taxon>
        <taxon>Ornithinimicrobium</taxon>
    </lineage>
</organism>